<name>W7TP85_9STRA</name>
<keyword evidence="1" id="KW-0732">Signal</keyword>
<organism evidence="3 4">
    <name type="scientific">Nannochloropsis gaditana</name>
    <dbReference type="NCBI Taxonomy" id="72520"/>
    <lineage>
        <taxon>Eukaryota</taxon>
        <taxon>Sar</taxon>
        <taxon>Stramenopiles</taxon>
        <taxon>Ochrophyta</taxon>
        <taxon>Eustigmatophyceae</taxon>
        <taxon>Eustigmatales</taxon>
        <taxon>Monodopsidaceae</taxon>
        <taxon>Nannochloropsis</taxon>
    </lineage>
</organism>
<dbReference type="InterPro" id="IPR006636">
    <property type="entry name" value="STI1_HS-bd"/>
</dbReference>
<evidence type="ECO:0000256" key="1">
    <source>
        <dbReference type="SAM" id="SignalP"/>
    </source>
</evidence>
<comment type="caution">
    <text evidence="3">The sequence shown here is derived from an EMBL/GenBank/DDBJ whole genome shotgun (WGS) entry which is preliminary data.</text>
</comment>
<dbReference type="Proteomes" id="UP000019335">
    <property type="component" value="Chromosome 11"/>
</dbReference>
<proteinExistence type="predicted"/>
<evidence type="ECO:0000313" key="4">
    <source>
        <dbReference type="Proteomes" id="UP000019335"/>
    </source>
</evidence>
<protein>
    <submittedName>
        <fullName evidence="3">Heat shock chaperonin-binding protein</fullName>
    </submittedName>
</protein>
<accession>W7TP85</accession>
<feature type="signal peptide" evidence="1">
    <location>
        <begin position="1"/>
        <end position="29"/>
    </location>
</feature>
<reference evidence="3 4" key="1">
    <citation type="journal article" date="2014" name="Mol. Plant">
        <title>Chromosome Scale Genome Assembly and Transcriptome Profiling of Nannochloropsis gaditana in Nitrogen Depletion.</title>
        <authorList>
            <person name="Corteggiani Carpinelli E."/>
            <person name="Telatin A."/>
            <person name="Vitulo N."/>
            <person name="Forcato C."/>
            <person name="D'Angelo M."/>
            <person name="Schiavon R."/>
            <person name="Vezzi A."/>
            <person name="Giacometti G.M."/>
            <person name="Morosinotto T."/>
            <person name="Valle G."/>
        </authorList>
    </citation>
    <scope>NUCLEOTIDE SEQUENCE [LARGE SCALE GENOMIC DNA]</scope>
    <source>
        <strain evidence="3 4">B-31</strain>
    </source>
</reference>
<keyword evidence="4" id="KW-1185">Reference proteome</keyword>
<dbReference type="EMBL" id="AZIL01000941">
    <property type="protein sequence ID" value="EWM25318.1"/>
    <property type="molecule type" value="Genomic_DNA"/>
</dbReference>
<keyword evidence="3" id="KW-0346">Stress response</keyword>
<evidence type="ECO:0000259" key="2">
    <source>
        <dbReference type="SMART" id="SM00727"/>
    </source>
</evidence>
<dbReference type="OrthoDB" id="192090at2759"/>
<feature type="domain" description="STI1" evidence="2">
    <location>
        <begin position="46"/>
        <end position="89"/>
    </location>
</feature>
<feature type="domain" description="STI1" evidence="2">
    <location>
        <begin position="95"/>
        <end position="131"/>
    </location>
</feature>
<sequence>MSRPASFLRPVALLLGVLVLFLVSSSADALFSKLAKKKKQQEQQHEEKAFTGTESANMGLEAFQDLFANPSGMQELMNMQKDPEIMREVEALLEDPEFQAYMAEYMNSDAVKESLKMAEKLANDPKALEAFQSKMLAAMQGNAEDGTESARTGLETLAASVQDPSGLMQAMDMLKDPAVVKEVESLMADPDFQREMKKMAESPMFAEAMQQAQALTEELQKDPAKLEAFMKDLESEMAKMGGAAGLPMGKAGAGRGRVEL</sequence>
<feature type="domain" description="STI1" evidence="2">
    <location>
        <begin position="169"/>
        <end position="209"/>
    </location>
</feature>
<dbReference type="SMART" id="SM00727">
    <property type="entry name" value="STI1"/>
    <property type="match status" value="3"/>
</dbReference>
<dbReference type="AlphaFoldDB" id="W7TP85"/>
<evidence type="ECO:0000313" key="3">
    <source>
        <dbReference type="EMBL" id="EWM25318.1"/>
    </source>
</evidence>
<feature type="chain" id="PRO_5004900927" evidence="1">
    <location>
        <begin position="30"/>
        <end position="260"/>
    </location>
</feature>
<gene>
    <name evidence="3" type="ORF">Naga_100281g4</name>
</gene>